<evidence type="ECO:0000256" key="2">
    <source>
        <dbReference type="ARBA" id="ARBA00022723"/>
    </source>
</evidence>
<dbReference type="Pfam" id="PF13442">
    <property type="entry name" value="Cytochrome_CBB3"/>
    <property type="match status" value="1"/>
</dbReference>
<feature type="chain" id="PRO_5016116914" evidence="6">
    <location>
        <begin position="20"/>
        <end position="179"/>
    </location>
</feature>
<dbReference type="PROSITE" id="PS51007">
    <property type="entry name" value="CYTC"/>
    <property type="match status" value="1"/>
</dbReference>
<sequence>MMKLPLAITLFLVPIVAQAWPWSHDQANQISVKPQESVDEKNPGMRPFPKNSVPVPGTKSAVKDMAAAEKLANPIPADEKSVAYGEKMFKIYCTPCHGMSGQGDGLVGAKLLLKPYDLTADQTKERSDGFIWGYMTFGGAVMPSYANDLSVKERWHVINYVRKVLQQGQSVESTTPAVR</sequence>
<reference evidence="8" key="1">
    <citation type="submission" date="2018-05" db="EMBL/GenBank/DDBJ databases">
        <authorList>
            <person name="Lanie J.A."/>
            <person name="Ng W.-L."/>
            <person name="Kazmierczak K.M."/>
            <person name="Andrzejewski T.M."/>
            <person name="Davidsen T.M."/>
            <person name="Wayne K.J."/>
            <person name="Tettelin H."/>
            <person name="Glass J.I."/>
            <person name="Rusch D."/>
            <person name="Podicherti R."/>
            <person name="Tsui H.-C.T."/>
            <person name="Winkler M.E."/>
        </authorList>
    </citation>
    <scope>NUCLEOTIDE SEQUENCE</scope>
    <source>
        <strain evidence="8">KNB</strain>
    </source>
</reference>
<name>A0A2X0QZM6_9PROT</name>
<dbReference type="EMBL" id="LS423452">
    <property type="protein sequence ID" value="SPS07007.1"/>
    <property type="molecule type" value="Genomic_DNA"/>
</dbReference>
<organism evidence="8">
    <name type="scientific">Candidatus Nitrotoga fabula</name>
    <dbReference type="NCBI Taxonomy" id="2182327"/>
    <lineage>
        <taxon>Bacteria</taxon>
        <taxon>Pseudomonadati</taxon>
        <taxon>Pseudomonadota</taxon>
        <taxon>Betaproteobacteria</taxon>
        <taxon>Nitrosomonadales</taxon>
        <taxon>Gallionellaceae</taxon>
        <taxon>Candidatus Nitrotoga</taxon>
    </lineage>
</organism>
<dbReference type="AlphaFoldDB" id="A0A2X0QZM6"/>
<evidence type="ECO:0000313" key="8">
    <source>
        <dbReference type="EMBL" id="SPS07007.1"/>
    </source>
</evidence>
<keyword evidence="3 4" id="KW-0408">Iron</keyword>
<dbReference type="PANTHER" id="PTHR40394:SF2">
    <property type="entry name" value="QUINOL:CYTOCHROME C OXIDOREDUCTASE MEMBRANE PROTEIN"/>
    <property type="match status" value="1"/>
</dbReference>
<dbReference type="PANTHER" id="PTHR40394">
    <property type="entry name" value="LIPOPROTEIN-RELATED"/>
    <property type="match status" value="1"/>
</dbReference>
<feature type="signal peptide" evidence="6">
    <location>
        <begin position="1"/>
        <end position="19"/>
    </location>
</feature>
<dbReference type="Gene3D" id="1.10.760.10">
    <property type="entry name" value="Cytochrome c-like domain"/>
    <property type="match status" value="1"/>
</dbReference>
<dbReference type="GO" id="GO:0009055">
    <property type="term" value="F:electron transfer activity"/>
    <property type="evidence" value="ECO:0007669"/>
    <property type="project" value="InterPro"/>
</dbReference>
<evidence type="ECO:0000259" key="7">
    <source>
        <dbReference type="PROSITE" id="PS51007"/>
    </source>
</evidence>
<dbReference type="GO" id="GO:0020037">
    <property type="term" value="F:heme binding"/>
    <property type="evidence" value="ECO:0007669"/>
    <property type="project" value="InterPro"/>
</dbReference>
<protein>
    <submittedName>
        <fullName evidence="8">Putative Menaquinol oxidoreductase complex ACIII, monohaem cytochrome c subunit ActE</fullName>
    </submittedName>
</protein>
<feature type="domain" description="Cytochrome c" evidence="7">
    <location>
        <begin position="80"/>
        <end position="165"/>
    </location>
</feature>
<keyword evidence="2 4" id="KW-0479">Metal-binding</keyword>
<keyword evidence="1 4" id="KW-0349">Heme</keyword>
<proteinExistence type="predicted"/>
<dbReference type="GO" id="GO:0046872">
    <property type="term" value="F:metal ion binding"/>
    <property type="evidence" value="ECO:0007669"/>
    <property type="project" value="UniProtKB-KW"/>
</dbReference>
<keyword evidence="6" id="KW-0732">Signal</keyword>
<evidence type="ECO:0000256" key="4">
    <source>
        <dbReference type="PROSITE-ProRule" id="PRU00433"/>
    </source>
</evidence>
<evidence type="ECO:0000256" key="3">
    <source>
        <dbReference type="ARBA" id="ARBA00023004"/>
    </source>
</evidence>
<evidence type="ECO:0000256" key="5">
    <source>
        <dbReference type="SAM" id="MobiDB-lite"/>
    </source>
</evidence>
<evidence type="ECO:0000256" key="1">
    <source>
        <dbReference type="ARBA" id="ARBA00022617"/>
    </source>
</evidence>
<dbReference type="SUPFAM" id="SSF46626">
    <property type="entry name" value="Cytochrome c"/>
    <property type="match status" value="1"/>
</dbReference>
<gene>
    <name evidence="8" type="ORF">NITFAB_2605</name>
</gene>
<dbReference type="InterPro" id="IPR009056">
    <property type="entry name" value="Cyt_c-like_dom"/>
</dbReference>
<dbReference type="InterPro" id="IPR036909">
    <property type="entry name" value="Cyt_c-like_dom_sf"/>
</dbReference>
<feature type="region of interest" description="Disordered" evidence="5">
    <location>
        <begin position="33"/>
        <end position="54"/>
    </location>
</feature>
<accession>A0A2X0QZM6</accession>
<evidence type="ECO:0000256" key="6">
    <source>
        <dbReference type="SAM" id="SignalP"/>
    </source>
</evidence>